<dbReference type="InterPro" id="IPR027806">
    <property type="entry name" value="HARBI1_dom"/>
</dbReference>
<dbReference type="EMBL" id="JAOPHQ010005131">
    <property type="protein sequence ID" value="KAK0136703.1"/>
    <property type="molecule type" value="Genomic_DNA"/>
</dbReference>
<protein>
    <recommendedName>
        <fullName evidence="3">DDE Tnp4 domain-containing protein</fullName>
    </recommendedName>
</protein>
<organism evidence="4 5">
    <name type="scientific">Merluccius polli</name>
    <name type="common">Benguela hake</name>
    <name type="synonym">Merluccius cadenati</name>
    <dbReference type="NCBI Taxonomy" id="89951"/>
    <lineage>
        <taxon>Eukaryota</taxon>
        <taxon>Metazoa</taxon>
        <taxon>Chordata</taxon>
        <taxon>Craniata</taxon>
        <taxon>Vertebrata</taxon>
        <taxon>Euteleostomi</taxon>
        <taxon>Actinopterygii</taxon>
        <taxon>Neopterygii</taxon>
        <taxon>Teleostei</taxon>
        <taxon>Neoteleostei</taxon>
        <taxon>Acanthomorphata</taxon>
        <taxon>Zeiogadaria</taxon>
        <taxon>Gadariae</taxon>
        <taxon>Gadiformes</taxon>
        <taxon>Gadoidei</taxon>
        <taxon>Merlucciidae</taxon>
        <taxon>Merluccius</taxon>
    </lineage>
</organism>
<evidence type="ECO:0000313" key="4">
    <source>
        <dbReference type="EMBL" id="KAK0136703.1"/>
    </source>
</evidence>
<keyword evidence="2" id="KW-0479">Metal-binding</keyword>
<keyword evidence="5" id="KW-1185">Reference proteome</keyword>
<gene>
    <name evidence="4" type="ORF">N1851_027111</name>
</gene>
<evidence type="ECO:0000256" key="2">
    <source>
        <dbReference type="ARBA" id="ARBA00022723"/>
    </source>
</evidence>
<evidence type="ECO:0000259" key="3">
    <source>
        <dbReference type="Pfam" id="PF13359"/>
    </source>
</evidence>
<dbReference type="PANTHER" id="PTHR23080:SF133">
    <property type="entry name" value="SI:CH211-262I1.5-RELATED"/>
    <property type="match status" value="1"/>
</dbReference>
<dbReference type="PANTHER" id="PTHR23080">
    <property type="entry name" value="THAP DOMAIN PROTEIN"/>
    <property type="match status" value="1"/>
</dbReference>
<feature type="domain" description="DDE Tnp4" evidence="3">
    <location>
        <begin position="2"/>
        <end position="70"/>
    </location>
</feature>
<comment type="cofactor">
    <cofactor evidence="1">
        <name>a divalent metal cation</name>
        <dbReference type="ChEBI" id="CHEBI:60240"/>
    </cofactor>
</comment>
<dbReference type="GO" id="GO:0046872">
    <property type="term" value="F:metal ion binding"/>
    <property type="evidence" value="ECO:0007669"/>
    <property type="project" value="UniProtKB-KW"/>
</dbReference>
<dbReference type="Pfam" id="PF13359">
    <property type="entry name" value="DDE_Tnp_4"/>
    <property type="match status" value="1"/>
</dbReference>
<evidence type="ECO:0000256" key="1">
    <source>
        <dbReference type="ARBA" id="ARBA00001968"/>
    </source>
</evidence>
<accession>A0AA47MAL1</accession>
<reference evidence="4" key="1">
    <citation type="journal article" date="2023" name="Front. Mar. Sci.">
        <title>A new Merluccius polli reference genome to investigate the effects of global change in West African waters.</title>
        <authorList>
            <person name="Mateo J.L."/>
            <person name="Blanco-Fernandez C."/>
            <person name="Garcia-Vazquez E."/>
            <person name="Machado-Schiaffino G."/>
        </authorList>
    </citation>
    <scope>NUCLEOTIDE SEQUENCE</scope>
    <source>
        <strain evidence="4">C29</strain>
        <tissue evidence="4">Fin</tissue>
    </source>
</reference>
<dbReference type="Proteomes" id="UP001174136">
    <property type="component" value="Unassembled WGS sequence"/>
</dbReference>
<comment type="caution">
    <text evidence="4">The sequence shown here is derived from an EMBL/GenBank/DDBJ whole genome shotgun (WGS) entry which is preliminary data.</text>
</comment>
<sequence length="99" mass="11361">MAIMVDKGFLVDGLVPGTVHRPAFLSKRNQMPEVDVLKMQSIALLRVHVERMIRRVKENKLFDSTIPLSITGSIHFSQLHVSYLIIKMDLWSRDGDMEI</sequence>
<name>A0AA47MAL1_MERPO</name>
<proteinExistence type="predicted"/>
<dbReference type="AlphaFoldDB" id="A0AA47MAL1"/>
<evidence type="ECO:0000313" key="5">
    <source>
        <dbReference type="Proteomes" id="UP001174136"/>
    </source>
</evidence>